<dbReference type="PANTHER" id="PTHR36582:SF2">
    <property type="entry name" value="ANTITOXIN PARD"/>
    <property type="match status" value="1"/>
</dbReference>
<accession>A0A5C4XC36</accession>
<dbReference type="PANTHER" id="PTHR36582">
    <property type="entry name" value="ANTITOXIN PARD"/>
    <property type="match status" value="1"/>
</dbReference>
<evidence type="ECO:0000256" key="3">
    <source>
        <dbReference type="SAM" id="Coils"/>
    </source>
</evidence>
<evidence type="ECO:0000313" key="5">
    <source>
        <dbReference type="Proteomes" id="UP000311605"/>
    </source>
</evidence>
<sequence length="83" mass="9471">MGEIISIRVDEELTAFVKKQVDDGRYASESEVIEEALRLLKESEEDEIEAIRAAIDEGEASGEPQPFDFDAFIERKRAQRAQR</sequence>
<dbReference type="InterPro" id="IPR022789">
    <property type="entry name" value="ParD"/>
</dbReference>
<comment type="similarity">
    <text evidence="1">Belongs to the ParD antitoxin family.</text>
</comment>
<comment type="caution">
    <text evidence="4">The sequence shown here is derived from an EMBL/GenBank/DDBJ whole genome shotgun (WGS) entry which is preliminary data.</text>
</comment>
<organism evidence="4 5">
    <name type="scientific">Aliirhizobium smilacinae</name>
    <dbReference type="NCBI Taxonomy" id="1395944"/>
    <lineage>
        <taxon>Bacteria</taxon>
        <taxon>Pseudomonadati</taxon>
        <taxon>Pseudomonadota</taxon>
        <taxon>Alphaproteobacteria</taxon>
        <taxon>Hyphomicrobiales</taxon>
        <taxon>Rhizobiaceae</taxon>
        <taxon>Aliirhizobium</taxon>
    </lineage>
</organism>
<feature type="coiled-coil region" evidence="3">
    <location>
        <begin position="26"/>
        <end position="61"/>
    </location>
</feature>
<dbReference type="GO" id="GO:0006355">
    <property type="term" value="P:regulation of DNA-templated transcription"/>
    <property type="evidence" value="ECO:0007669"/>
    <property type="project" value="InterPro"/>
</dbReference>
<evidence type="ECO:0000256" key="2">
    <source>
        <dbReference type="ARBA" id="ARBA00022649"/>
    </source>
</evidence>
<dbReference type="RefSeq" id="WP_139678760.1">
    <property type="nucleotide sequence ID" value="NZ_VDMN01000007.1"/>
</dbReference>
<proteinExistence type="inferred from homology"/>
<dbReference type="InterPro" id="IPR010985">
    <property type="entry name" value="Ribbon_hlx_hlx"/>
</dbReference>
<reference evidence="4 5" key="1">
    <citation type="submission" date="2019-06" db="EMBL/GenBank/DDBJ databases">
        <title>The draft genome of Rhizobium smilacinae PTYR-5.</title>
        <authorList>
            <person name="Liu L."/>
            <person name="Li L."/>
            <person name="Zhang X."/>
        </authorList>
    </citation>
    <scope>NUCLEOTIDE SEQUENCE [LARGE SCALE GENOMIC DNA]</scope>
    <source>
        <strain evidence="4 5">PTYR-5</strain>
    </source>
</reference>
<dbReference type="AlphaFoldDB" id="A0A5C4XC36"/>
<dbReference type="NCBIfam" id="TIGR02606">
    <property type="entry name" value="antidote_CC2985"/>
    <property type="match status" value="1"/>
</dbReference>
<dbReference type="InterPro" id="IPR038296">
    <property type="entry name" value="ParD_sf"/>
</dbReference>
<dbReference type="Proteomes" id="UP000311605">
    <property type="component" value="Unassembled WGS sequence"/>
</dbReference>
<dbReference type="Gene3D" id="6.10.10.120">
    <property type="entry name" value="Antitoxin ParD1-like"/>
    <property type="match status" value="1"/>
</dbReference>
<evidence type="ECO:0000313" key="4">
    <source>
        <dbReference type="EMBL" id="TNM60849.1"/>
    </source>
</evidence>
<dbReference type="SUPFAM" id="SSF47598">
    <property type="entry name" value="Ribbon-helix-helix"/>
    <property type="match status" value="1"/>
</dbReference>
<protein>
    <submittedName>
        <fullName evidence="4">Type II toxin-antitoxin system ParD family antitoxin</fullName>
    </submittedName>
</protein>
<evidence type="ECO:0000256" key="1">
    <source>
        <dbReference type="ARBA" id="ARBA00008580"/>
    </source>
</evidence>
<gene>
    <name evidence="4" type="ORF">FHP24_23905</name>
</gene>
<keyword evidence="5" id="KW-1185">Reference proteome</keyword>
<dbReference type="OrthoDB" id="9815501at2"/>
<dbReference type="CDD" id="cd22231">
    <property type="entry name" value="RHH_NikR_HicB-like"/>
    <property type="match status" value="1"/>
</dbReference>
<keyword evidence="2" id="KW-1277">Toxin-antitoxin system</keyword>
<name>A0A5C4XC36_9HYPH</name>
<dbReference type="EMBL" id="VDMN01000007">
    <property type="protein sequence ID" value="TNM60849.1"/>
    <property type="molecule type" value="Genomic_DNA"/>
</dbReference>
<keyword evidence="3" id="KW-0175">Coiled coil</keyword>
<dbReference type="Pfam" id="PF03693">
    <property type="entry name" value="ParD_antitoxin"/>
    <property type="match status" value="1"/>
</dbReference>